<organism evidence="2 3">
    <name type="scientific">Tachysurus vachellii</name>
    <name type="common">Darkbarbel catfish</name>
    <name type="synonym">Pelteobagrus vachellii</name>
    <dbReference type="NCBI Taxonomy" id="175792"/>
    <lineage>
        <taxon>Eukaryota</taxon>
        <taxon>Metazoa</taxon>
        <taxon>Chordata</taxon>
        <taxon>Craniata</taxon>
        <taxon>Vertebrata</taxon>
        <taxon>Euteleostomi</taxon>
        <taxon>Actinopterygii</taxon>
        <taxon>Neopterygii</taxon>
        <taxon>Teleostei</taxon>
        <taxon>Ostariophysi</taxon>
        <taxon>Siluriformes</taxon>
        <taxon>Bagridae</taxon>
        <taxon>Tachysurus</taxon>
    </lineage>
</organism>
<sequence>MIRVAIMYVNFNSAVLLFSVEQDIHNPLLKNEINGAQGPSTKQTSGAERSVTLKIPSSSISAFVRDTPTYPLLPPSPFKPPINQHLKLLYRLSSTRPTNSHAKRRTHA</sequence>
<reference evidence="2" key="1">
    <citation type="submission" date="2023-08" db="EMBL/GenBank/DDBJ databases">
        <title>Pelteobagrus vachellii genome.</title>
        <authorList>
            <person name="Liu H."/>
        </authorList>
    </citation>
    <scope>NUCLEOTIDE SEQUENCE</scope>
    <source>
        <strain evidence="2">PRFRI_2022a</strain>
        <tissue evidence="2">Muscle</tissue>
    </source>
</reference>
<evidence type="ECO:0000313" key="3">
    <source>
        <dbReference type="Proteomes" id="UP001187315"/>
    </source>
</evidence>
<evidence type="ECO:0000313" key="2">
    <source>
        <dbReference type="EMBL" id="KAK2864109.1"/>
    </source>
</evidence>
<gene>
    <name evidence="2" type="ORF">Q7C36_003263</name>
</gene>
<dbReference type="Proteomes" id="UP001187315">
    <property type="component" value="Unassembled WGS sequence"/>
</dbReference>
<feature type="compositionally biased region" description="Polar residues" evidence="1">
    <location>
        <begin position="37"/>
        <end position="47"/>
    </location>
</feature>
<proteinExistence type="predicted"/>
<evidence type="ECO:0000256" key="1">
    <source>
        <dbReference type="SAM" id="MobiDB-lite"/>
    </source>
</evidence>
<feature type="region of interest" description="Disordered" evidence="1">
    <location>
        <begin position="31"/>
        <end position="50"/>
    </location>
</feature>
<dbReference type="AlphaFoldDB" id="A0AA88P3E6"/>
<dbReference type="EMBL" id="JAVHJS010000003">
    <property type="protein sequence ID" value="KAK2864109.1"/>
    <property type="molecule type" value="Genomic_DNA"/>
</dbReference>
<keyword evidence="3" id="KW-1185">Reference proteome</keyword>
<accession>A0AA88P3E6</accession>
<name>A0AA88P3E6_TACVA</name>
<comment type="caution">
    <text evidence="2">The sequence shown here is derived from an EMBL/GenBank/DDBJ whole genome shotgun (WGS) entry which is preliminary data.</text>
</comment>
<protein>
    <submittedName>
        <fullName evidence="2">Uncharacterized protein</fullName>
    </submittedName>
</protein>